<keyword evidence="1" id="KW-0175">Coiled coil</keyword>
<organism evidence="3 4">
    <name type="scientific">Oceanidesulfovibrio marinus</name>
    <dbReference type="NCBI Taxonomy" id="370038"/>
    <lineage>
        <taxon>Bacteria</taxon>
        <taxon>Pseudomonadati</taxon>
        <taxon>Thermodesulfobacteriota</taxon>
        <taxon>Desulfovibrionia</taxon>
        <taxon>Desulfovibrionales</taxon>
        <taxon>Desulfovibrionaceae</taxon>
        <taxon>Oceanidesulfovibrio</taxon>
    </lineage>
</organism>
<proteinExistence type="predicted"/>
<dbReference type="PANTHER" id="PTHR36180">
    <property type="entry name" value="DNA-BINDING PROTEIN-RELATED-RELATED"/>
    <property type="match status" value="1"/>
</dbReference>
<name>A0ABX6NBQ5_9BACT</name>
<reference evidence="3 4" key="1">
    <citation type="submission" date="2019-04" db="EMBL/GenBank/DDBJ databases">
        <title>Isolation and culture of sulfate reducing bacteria from the cold seep of the South China Sea.</title>
        <authorList>
            <person name="Sun C."/>
            <person name="Liu R."/>
        </authorList>
    </citation>
    <scope>NUCLEOTIDE SEQUENCE [LARGE SCALE GENOMIC DNA]</scope>
    <source>
        <strain evidence="3 4">CS1</strain>
    </source>
</reference>
<protein>
    <recommendedName>
        <fullName evidence="2">Bro-N domain-containing protein</fullName>
    </recommendedName>
</protein>
<dbReference type="PROSITE" id="PS51750">
    <property type="entry name" value="BRO_N"/>
    <property type="match status" value="1"/>
</dbReference>
<accession>A0ABX6NBQ5</accession>
<dbReference type="RefSeq" id="WP_171266580.1">
    <property type="nucleotide sequence ID" value="NZ_CP039543.1"/>
</dbReference>
<evidence type="ECO:0000259" key="2">
    <source>
        <dbReference type="PROSITE" id="PS51750"/>
    </source>
</evidence>
<dbReference type="EMBL" id="CP039543">
    <property type="protein sequence ID" value="QJT08024.1"/>
    <property type="molecule type" value="Genomic_DNA"/>
</dbReference>
<dbReference type="PANTHER" id="PTHR36180:SF2">
    <property type="entry name" value="BRO FAMILY PROTEIN"/>
    <property type="match status" value="1"/>
</dbReference>
<dbReference type="Proteomes" id="UP000503251">
    <property type="component" value="Chromosome"/>
</dbReference>
<evidence type="ECO:0000313" key="4">
    <source>
        <dbReference type="Proteomes" id="UP000503251"/>
    </source>
</evidence>
<evidence type="ECO:0000256" key="1">
    <source>
        <dbReference type="SAM" id="Coils"/>
    </source>
</evidence>
<dbReference type="Pfam" id="PF03374">
    <property type="entry name" value="ANT"/>
    <property type="match status" value="1"/>
</dbReference>
<sequence>MSLMDYNIGPTTLGAIQQHHDITKEDVEVTMRKHRPYLDKKFLEITKTESGQEIMNFKFPMLEDSEHPKRRVRVIQDENGEPWFVAKDVCVILGIDTNNIQRDLDEDERMTLNKRAIGINERGNQDILVINEAGLYSLILRSRKPEAKRFKRWVTHEVLPTIRKTGGYIHATTEMSDAEIMARAMKVADSTLERVQKERDKALKANLELARRNVKLFHQNEAMTGPTEFFHNYMDSTGTMNFTAVAKVLDMNVSDLTRLLREHGFLYKSTYPSGQYKNLPMKHLQDRGLFKVLIAANAGNGWSGHQTRVVRRADFGRRVPQPLRIILAGHFLIPYLSPFPHAGWLVYG</sequence>
<dbReference type="SMART" id="SM01040">
    <property type="entry name" value="Bro-N"/>
    <property type="match status" value="1"/>
</dbReference>
<keyword evidence="4" id="KW-1185">Reference proteome</keyword>
<feature type="coiled-coil region" evidence="1">
    <location>
        <begin position="185"/>
        <end position="212"/>
    </location>
</feature>
<gene>
    <name evidence="3" type="ORF">E8L03_03370</name>
</gene>
<evidence type="ECO:0000313" key="3">
    <source>
        <dbReference type="EMBL" id="QJT08024.1"/>
    </source>
</evidence>
<feature type="domain" description="Bro-N" evidence="2">
    <location>
        <begin position="69"/>
        <end position="166"/>
    </location>
</feature>
<dbReference type="InterPro" id="IPR003497">
    <property type="entry name" value="BRO_N_domain"/>
</dbReference>
<dbReference type="InterPro" id="IPR005039">
    <property type="entry name" value="Ant_C"/>
</dbReference>
<dbReference type="Pfam" id="PF02498">
    <property type="entry name" value="Bro-N"/>
    <property type="match status" value="1"/>
</dbReference>